<reference evidence="1" key="1">
    <citation type="submission" date="2019-01" db="EMBL/GenBank/DDBJ databases">
        <title>Draft genome sequences of three monokaryotic isolates of the white-rot basidiomycete fungus Dichomitus squalens.</title>
        <authorList>
            <consortium name="DOE Joint Genome Institute"/>
            <person name="Lopez S.C."/>
            <person name="Andreopoulos B."/>
            <person name="Pangilinan J."/>
            <person name="Lipzen A."/>
            <person name="Riley R."/>
            <person name="Ahrendt S."/>
            <person name="Ng V."/>
            <person name="Barry K."/>
            <person name="Daum C."/>
            <person name="Grigoriev I.V."/>
            <person name="Hilden K.S."/>
            <person name="Makela M.R."/>
            <person name="de Vries R.P."/>
        </authorList>
    </citation>
    <scope>NUCLEOTIDE SEQUENCE [LARGE SCALE GENOMIC DNA]</scope>
    <source>
        <strain evidence="1">OM18370.1</strain>
    </source>
</reference>
<gene>
    <name evidence="1" type="ORF">BD311DRAFT_781346</name>
</gene>
<proteinExistence type="predicted"/>
<dbReference type="Proteomes" id="UP000292957">
    <property type="component" value="Unassembled WGS sequence"/>
</dbReference>
<name>A0A4Q9MAC7_9APHY</name>
<protein>
    <submittedName>
        <fullName evidence="1">Uncharacterized protein</fullName>
    </submittedName>
</protein>
<sequence length="71" mass="7972">MFSILSPGSISVEELMDGLRNLVVFGKILYLVCALRQLSNRISNCICSCTWGTPAWSLIQANEHIMMRLII</sequence>
<dbReference type="OrthoDB" id="48988at2759"/>
<organism evidence="1">
    <name type="scientific">Dichomitus squalens</name>
    <dbReference type="NCBI Taxonomy" id="114155"/>
    <lineage>
        <taxon>Eukaryota</taxon>
        <taxon>Fungi</taxon>
        <taxon>Dikarya</taxon>
        <taxon>Basidiomycota</taxon>
        <taxon>Agaricomycotina</taxon>
        <taxon>Agaricomycetes</taxon>
        <taxon>Polyporales</taxon>
        <taxon>Polyporaceae</taxon>
        <taxon>Dichomitus</taxon>
    </lineage>
</organism>
<evidence type="ECO:0000313" key="1">
    <source>
        <dbReference type="EMBL" id="TBU24009.1"/>
    </source>
</evidence>
<dbReference type="AlphaFoldDB" id="A0A4Q9MAC7"/>
<accession>A0A4Q9MAC7</accession>
<dbReference type="EMBL" id="ML143490">
    <property type="protein sequence ID" value="TBU24009.1"/>
    <property type="molecule type" value="Genomic_DNA"/>
</dbReference>